<dbReference type="GO" id="GO:0046785">
    <property type="term" value="P:microtubule polymerization"/>
    <property type="evidence" value="ECO:0007669"/>
    <property type="project" value="InterPro"/>
</dbReference>
<feature type="compositionally biased region" description="Basic residues" evidence="11">
    <location>
        <begin position="633"/>
        <end position="644"/>
    </location>
</feature>
<evidence type="ECO:0000256" key="7">
    <source>
        <dbReference type="ARBA" id="ARBA00023306"/>
    </source>
</evidence>
<dbReference type="GO" id="GO:0051010">
    <property type="term" value="F:microtubule plus-end binding"/>
    <property type="evidence" value="ECO:0007669"/>
    <property type="project" value="InterPro"/>
</dbReference>
<feature type="region of interest" description="Disordered" evidence="11">
    <location>
        <begin position="593"/>
        <end position="669"/>
    </location>
</feature>
<dbReference type="FunFam" id="1.25.10.10:FF:000050">
    <property type="entry name" value="Cytoskeleton-associated protein 5 isoform X1"/>
    <property type="match status" value="1"/>
</dbReference>
<comment type="subcellular location">
    <subcellularLocation>
        <location evidence="1">Cytoplasm</location>
        <location evidence="1">Cytoskeleton</location>
        <location evidence="1">Microtubule organizing center</location>
        <location evidence="1">Centrosome</location>
    </subcellularLocation>
</comment>
<dbReference type="InterPro" id="IPR034085">
    <property type="entry name" value="TOG"/>
</dbReference>
<evidence type="ECO:0000256" key="10">
    <source>
        <dbReference type="PROSITE-ProRule" id="PRU00812"/>
    </source>
</evidence>
<feature type="compositionally biased region" description="Low complexity" evidence="11">
    <location>
        <begin position="1430"/>
        <end position="1439"/>
    </location>
</feature>
<feature type="compositionally biased region" description="Basic and acidic residues" evidence="11">
    <location>
        <begin position="222"/>
        <end position="235"/>
    </location>
</feature>
<reference evidence="14" key="3">
    <citation type="submission" date="2016-06" db="UniProtKB">
        <authorList>
            <consortium name="WormBaseParasite"/>
        </authorList>
    </citation>
    <scope>IDENTIFICATION</scope>
</reference>
<dbReference type="InterPro" id="IPR048491">
    <property type="entry name" value="XMAP215_CLASP_TOG"/>
</dbReference>
<feature type="compositionally biased region" description="Polar residues" evidence="11">
    <location>
        <begin position="614"/>
        <end position="625"/>
    </location>
</feature>
<evidence type="ECO:0000256" key="4">
    <source>
        <dbReference type="ARBA" id="ARBA00022737"/>
    </source>
</evidence>
<dbReference type="PROSITE" id="PS51479">
    <property type="entry name" value="ZF_RTR1"/>
    <property type="match status" value="1"/>
</dbReference>
<dbReference type="GO" id="GO:0061863">
    <property type="term" value="F:microtubule plus end polymerase"/>
    <property type="evidence" value="ECO:0007669"/>
    <property type="project" value="InterPro"/>
</dbReference>
<dbReference type="GO" id="GO:0005813">
    <property type="term" value="C:centrosome"/>
    <property type="evidence" value="ECO:0007669"/>
    <property type="project" value="UniProtKB-SubCell"/>
</dbReference>
<proteinExistence type="inferred from homology"/>
<evidence type="ECO:0000256" key="3">
    <source>
        <dbReference type="ARBA" id="ARBA00022618"/>
    </source>
</evidence>
<dbReference type="Pfam" id="PF21041">
    <property type="entry name" value="XMAP215_CLASP_TOG"/>
    <property type="match status" value="1"/>
</dbReference>
<dbReference type="InterPro" id="IPR038534">
    <property type="entry name" value="Rtr1/RPAP2_sf"/>
</dbReference>
<accession>A0A183CBY0</accession>
<evidence type="ECO:0000313" key="14">
    <source>
        <dbReference type="WBParaSite" id="GPLIN_001038100"/>
    </source>
</evidence>
<dbReference type="InterPro" id="IPR007308">
    <property type="entry name" value="Rtr1/RPAP2_dom"/>
</dbReference>
<feature type="repeat" description="HEAT" evidence="9">
    <location>
        <begin position="164"/>
        <end position="200"/>
    </location>
</feature>
<evidence type="ECO:0000256" key="2">
    <source>
        <dbReference type="ARBA" id="ARBA00022490"/>
    </source>
</evidence>
<evidence type="ECO:0000259" key="12">
    <source>
        <dbReference type="PROSITE" id="PS51479"/>
    </source>
</evidence>
<reference evidence="13" key="1">
    <citation type="submission" date="2013-12" db="EMBL/GenBank/DDBJ databases">
        <authorList>
            <person name="Aslett M."/>
        </authorList>
    </citation>
    <scope>NUCLEOTIDE SEQUENCE [LARGE SCALE GENOMIC DNA]</scope>
    <source>
        <strain evidence="13">Lindley</strain>
    </source>
</reference>
<reference evidence="13" key="2">
    <citation type="submission" date="2014-05" db="EMBL/GenBank/DDBJ databases">
        <title>The genome and life-stage specific transcriptomes of Globodera pallida elucidate key aspects of plant parasitism by a cyst nematode.</title>
        <authorList>
            <person name="Cotton J.A."/>
            <person name="Lilley C.J."/>
            <person name="Jones L.M."/>
            <person name="Kikuchi T."/>
            <person name="Reid A.J."/>
            <person name="Thorpe P."/>
            <person name="Tsai I.J."/>
            <person name="Beasley H."/>
            <person name="Blok V."/>
            <person name="Cock P.J.A."/>
            <person name="Van den Akker S.E."/>
            <person name="Holroyd N."/>
            <person name="Hunt M."/>
            <person name="Mantelin S."/>
            <person name="Naghra H."/>
            <person name="Pain A."/>
            <person name="Palomares-Rius J.E."/>
            <person name="Zarowiecki M."/>
            <person name="Berriman M."/>
            <person name="Jones J.T."/>
            <person name="Urwin P.E."/>
        </authorList>
    </citation>
    <scope>NUCLEOTIDE SEQUENCE [LARGE SCALE GENOMIC DNA]</scope>
    <source>
        <strain evidence="13">Lindley</strain>
    </source>
</reference>
<keyword evidence="4" id="KW-0677">Repeat</keyword>
<dbReference type="GO" id="GO:0051301">
    <property type="term" value="P:cell division"/>
    <property type="evidence" value="ECO:0007669"/>
    <property type="project" value="UniProtKB-KW"/>
</dbReference>
<dbReference type="FunFam" id="1.25.10.10:FF:000019">
    <property type="entry name" value="Cytoskeleton-associated protein 5"/>
    <property type="match status" value="1"/>
</dbReference>
<keyword evidence="6" id="KW-0206">Cytoskeleton</keyword>
<evidence type="ECO:0000313" key="13">
    <source>
        <dbReference type="Proteomes" id="UP000050741"/>
    </source>
</evidence>
<dbReference type="InterPro" id="IPR011989">
    <property type="entry name" value="ARM-like"/>
</dbReference>
<comment type="similarity">
    <text evidence="10">Belongs to the RPAP2 family.</text>
</comment>
<feature type="region of interest" description="Disordered" evidence="11">
    <location>
        <begin position="1382"/>
        <end position="1408"/>
    </location>
</feature>
<keyword evidence="7" id="KW-0131">Cell cycle</keyword>
<dbReference type="Pfam" id="PF04181">
    <property type="entry name" value="RPAP2_Rtr1"/>
    <property type="match status" value="1"/>
</dbReference>
<dbReference type="GO" id="GO:0051231">
    <property type="term" value="P:spindle elongation"/>
    <property type="evidence" value="ECO:0007669"/>
    <property type="project" value="UniProtKB-ARBA"/>
</dbReference>
<evidence type="ECO:0000256" key="5">
    <source>
        <dbReference type="ARBA" id="ARBA00022776"/>
    </source>
</evidence>
<evidence type="ECO:0000256" key="11">
    <source>
        <dbReference type="SAM" id="MobiDB-lite"/>
    </source>
</evidence>
<dbReference type="InterPro" id="IPR016024">
    <property type="entry name" value="ARM-type_fold"/>
</dbReference>
<dbReference type="Gene3D" id="1.25.10.10">
    <property type="entry name" value="Leucine-rich Repeat Variant"/>
    <property type="match status" value="2"/>
</dbReference>
<sequence>MDSWDLLEPVDISSKLTIDFESNKWQERKEAMDELLQLLIQNPRLADSPKYREVIERLTKAMANDSNINVVTSAAKCMAGFAKGLRGKFSPHVPLVLPVIFVKFKEKKQMLRDALIECIDAAFACTALSSKQNPNQKCQLDLFLYRVFRSLSAKDVPKGFLKDLVAALSKHGSDADPEVRDSSFAALGAIMKCIGEKSLSVFLTPELVKDANKMSKIVEYREKAQSEAPPPKDSHQVAANSTAPNLSSHIMHSKDNEPTSEEKNPNSKSTELVKQNVELEVATSSVNDDEDKNDTSNKTMPDKQKQQQKKKRESSVVAKKTEAKDEPTEALMPELIALKSDRAGRIKDEKSLRSLKWNFDTPQTEHVEQLNASLATVTKPPLTTQLLSKDFKQHIKAIEYLSEVHAVHPECIISNVDLLLKWASLRFFDTNPSVLIKLLEFLAALFNQMDAMGEMLNDIEVQSFLPYLLLKSGDTKDIIRNNVRRIVRQMNSIAVPAKIFPMVLDGLKTKNSRQKSECIAIADALIEVMGINITNTPQVTMGALGACIADRDSAVRNAALNAIVTVYRKMGDRIFPLIGQLGQKERAMLEERIKRSGQGNPSSRADATKRDTSTSRLNQTMNSTIADDVNSSKRARSASGHRRSMAVIPNNSVLDDTDDGNVRPGRRSHAGLSSAVSYASNLNTTLTIQPQNGAGKYQLDPKFFQNEFDDNTLVVGNDRERGGANVSQTLMDKTFRMDIPKSADPYNEKLTEPTSIDLQPIKPVVRPTSTFSRRSESVSSISSLESAEHIDRTVHNISCLQLNIADEAMAQLLHLMNDPTTRQYVCDRTELVLKTMVTQIFHIRSQHLEQLEAVREGEPKEAELSEFMRSICNFLISLTNEMLIMQRISTDTLRSFIDSLLSLVSDQRLKTLNKQIFRSLNIVVIRLCEYTNPNVCFVALIKLIMKYQSSDPGSQMSSLIHKCLTKYTDTIVDPVKIEKVDLLTVLSPIHEYYSRFYVIDEQTKQIPETVKDTTKLLCIYLQRLVVKRRYAMLNYLYPFPENSQLVSYVRRCIRTVGRRAMEDISKQAEGGGTALAMTDELTSIFNRISEDPFNGAIEDLYNFMDIHADQSGNFEQLMSRCEYASIVRRAFSEIRQTRLNREPLKSGVCVRRVLPDETRQFLDQQNALSSRLDDVIRLFSSAASSTANTPSSASAVKTLFVHDEMLAERVGAVKERIGGEEIQKRSVYEAICALADTVEEDELQRHLSVLVPSAWCEVVEERFLGRLCGFPLCANTISVDLRKKYTIVRRRKDSAGGERKMIVPTDSEPVKFCSDRCMGMSRAIIAQLAEQRNQFVIPKDKSQWKSFLAGENAEAPEEERNIDGPTSSTKFGVELVTKLNDLKLADAGPTEAKDEAEEGSSDSEHEEKQFLQQIKAFVTKKGTSGPGQMSDSSSGGTASKSKEWKRDFPLVSPPSSADKKGENEIALEHRQKGRGPAESSSEIGKGIGEVRKDNTKTPLVGEVIERMAPKCPKERTERDAKKPKVVEAPRISVEQVRHTF</sequence>
<dbReference type="Gene3D" id="1.25.40.820">
    <property type="match status" value="1"/>
</dbReference>
<comment type="similarity">
    <text evidence="8">Belongs to the TOG/XMAP215 family.</text>
</comment>
<feature type="domain" description="RTR1-type" evidence="12">
    <location>
        <begin position="1245"/>
        <end position="1361"/>
    </location>
</feature>
<dbReference type="SUPFAM" id="SSF48371">
    <property type="entry name" value="ARM repeat"/>
    <property type="match status" value="1"/>
</dbReference>
<dbReference type="InterPro" id="IPR045110">
    <property type="entry name" value="XMAP215"/>
</dbReference>
<evidence type="ECO:0000256" key="1">
    <source>
        <dbReference type="ARBA" id="ARBA00004300"/>
    </source>
</evidence>
<dbReference type="InterPro" id="IPR021133">
    <property type="entry name" value="HEAT_type_2"/>
</dbReference>
<name>A0A183CBY0_GLOPA</name>
<feature type="compositionally biased region" description="Polar residues" evidence="11">
    <location>
        <begin position="237"/>
        <end position="250"/>
    </location>
</feature>
<feature type="compositionally biased region" description="Basic and acidic residues" evidence="11">
    <location>
        <begin position="252"/>
        <end position="265"/>
    </location>
</feature>
<keyword evidence="3" id="KW-0132">Cell division</keyword>
<keyword evidence="2" id="KW-0963">Cytoplasm</keyword>
<organism evidence="13 14">
    <name type="scientific">Globodera pallida</name>
    <name type="common">Potato cyst nematode worm</name>
    <name type="synonym">Heterodera pallida</name>
    <dbReference type="NCBI Taxonomy" id="36090"/>
    <lineage>
        <taxon>Eukaryota</taxon>
        <taxon>Metazoa</taxon>
        <taxon>Ecdysozoa</taxon>
        <taxon>Nematoda</taxon>
        <taxon>Chromadorea</taxon>
        <taxon>Rhabditida</taxon>
        <taxon>Tylenchina</taxon>
        <taxon>Tylenchomorpha</taxon>
        <taxon>Tylenchoidea</taxon>
        <taxon>Heteroderidae</taxon>
        <taxon>Heteroderinae</taxon>
        <taxon>Globodera</taxon>
    </lineage>
</organism>
<feature type="compositionally biased region" description="Basic and acidic residues" evidence="11">
    <location>
        <begin position="1457"/>
        <end position="1470"/>
    </location>
</feature>
<dbReference type="GO" id="GO:0005874">
    <property type="term" value="C:microtubule"/>
    <property type="evidence" value="ECO:0007669"/>
    <property type="project" value="UniProtKB-ARBA"/>
</dbReference>
<feature type="region of interest" description="Disordered" evidence="11">
    <location>
        <begin position="222"/>
        <end position="327"/>
    </location>
</feature>
<dbReference type="SMART" id="SM01349">
    <property type="entry name" value="TOG"/>
    <property type="match status" value="2"/>
</dbReference>
<dbReference type="WBParaSite" id="GPLIN_001038100">
    <property type="protein sequence ID" value="GPLIN_001038100"/>
    <property type="gene ID" value="GPLIN_001038100"/>
</dbReference>
<evidence type="ECO:0000256" key="8">
    <source>
        <dbReference type="ARBA" id="ARBA00025722"/>
    </source>
</evidence>
<evidence type="ECO:0000256" key="6">
    <source>
        <dbReference type="ARBA" id="ARBA00023212"/>
    </source>
</evidence>
<dbReference type="Proteomes" id="UP000050741">
    <property type="component" value="Unassembled WGS sequence"/>
</dbReference>
<dbReference type="PANTHER" id="PTHR12609">
    <property type="entry name" value="MICROTUBULE ASSOCIATED PROTEIN XMAP215"/>
    <property type="match status" value="1"/>
</dbReference>
<evidence type="ECO:0000256" key="9">
    <source>
        <dbReference type="PROSITE-ProRule" id="PRU00103"/>
    </source>
</evidence>
<feature type="region of interest" description="Disordered" evidence="11">
    <location>
        <begin position="1421"/>
        <end position="1526"/>
    </location>
</feature>
<feature type="compositionally biased region" description="Basic and acidic residues" evidence="11">
    <location>
        <begin position="1503"/>
        <end position="1526"/>
    </location>
</feature>
<dbReference type="GO" id="GO:0030951">
    <property type="term" value="P:establishment or maintenance of microtubule cytoskeleton polarity"/>
    <property type="evidence" value="ECO:0007669"/>
    <property type="project" value="InterPro"/>
</dbReference>
<dbReference type="PROSITE" id="PS50077">
    <property type="entry name" value="HEAT_REPEAT"/>
    <property type="match status" value="1"/>
</dbReference>
<keyword evidence="5" id="KW-0498">Mitosis</keyword>
<keyword evidence="13" id="KW-1185">Reference proteome</keyword>
<protein>
    <submittedName>
        <fullName evidence="14">RTR1-type domain-containing protein</fullName>
    </submittedName>
</protein>